<evidence type="ECO:0000313" key="3">
    <source>
        <dbReference type="EMBL" id="MDO1582384.1"/>
    </source>
</evidence>
<evidence type="ECO:0000256" key="1">
    <source>
        <dbReference type="SAM" id="MobiDB-lite"/>
    </source>
</evidence>
<protein>
    <submittedName>
        <fullName evidence="3">Toll/interleukin-1 receptor domain-containing protein</fullName>
    </submittedName>
</protein>
<keyword evidence="4" id="KW-1185">Reference proteome</keyword>
<name>A0ABT8SVB4_9HYPH</name>
<dbReference type="InterPro" id="IPR035897">
    <property type="entry name" value="Toll_tir_struct_dom_sf"/>
</dbReference>
<reference evidence="3" key="2">
    <citation type="submission" date="2023-07" db="EMBL/GenBank/DDBJ databases">
        <authorList>
            <person name="Sun H."/>
        </authorList>
    </citation>
    <scope>NUCLEOTIDE SEQUENCE</scope>
    <source>
        <strain evidence="3">05753</strain>
    </source>
</reference>
<dbReference type="Gene3D" id="3.40.50.10140">
    <property type="entry name" value="Toll/interleukin-1 receptor homology (TIR) domain"/>
    <property type="match status" value="1"/>
</dbReference>
<feature type="region of interest" description="Disordered" evidence="1">
    <location>
        <begin position="596"/>
        <end position="622"/>
    </location>
</feature>
<reference evidence="3" key="1">
    <citation type="journal article" date="2015" name="Int. J. Syst. Evol. Microbiol.">
        <title>Rhizobium oryzicola sp. nov., potential plant-growth-promoting endophytic bacteria isolated from rice roots.</title>
        <authorList>
            <person name="Zhang X.X."/>
            <person name="Gao J.S."/>
            <person name="Cao Y.H."/>
            <person name="Sheirdil R.A."/>
            <person name="Wang X.C."/>
            <person name="Zhang L."/>
        </authorList>
    </citation>
    <scope>NUCLEOTIDE SEQUENCE</scope>
    <source>
        <strain evidence="3">05753</strain>
    </source>
</reference>
<dbReference type="SMART" id="SM00255">
    <property type="entry name" value="TIR"/>
    <property type="match status" value="1"/>
</dbReference>
<comment type="caution">
    <text evidence="3">The sequence shown here is derived from an EMBL/GenBank/DDBJ whole genome shotgun (WGS) entry which is preliminary data.</text>
</comment>
<dbReference type="RefSeq" id="WP_302076521.1">
    <property type="nucleotide sequence ID" value="NZ_JAUKWQ010000002.1"/>
</dbReference>
<evidence type="ECO:0000313" key="4">
    <source>
        <dbReference type="Proteomes" id="UP001169006"/>
    </source>
</evidence>
<feature type="domain" description="TIR" evidence="2">
    <location>
        <begin position="273"/>
        <end position="402"/>
    </location>
</feature>
<accession>A0ABT8SVB4</accession>
<gene>
    <name evidence="3" type="ORF">Q2T52_09755</name>
</gene>
<dbReference type="Pfam" id="PF13676">
    <property type="entry name" value="TIR_2"/>
    <property type="match status" value="1"/>
</dbReference>
<dbReference type="SUPFAM" id="SSF52200">
    <property type="entry name" value="Toll/Interleukin receptor TIR domain"/>
    <property type="match status" value="1"/>
</dbReference>
<keyword evidence="3" id="KW-0675">Receptor</keyword>
<dbReference type="InterPro" id="IPR000157">
    <property type="entry name" value="TIR_dom"/>
</dbReference>
<sequence>MTDRVPHIADIADRKSLAVYLQDRPIAEAQVLALRSAIRVMPLIVSPNRRLTLETFKAALFSWSARSFPAYEKTFLAVASQSLGGGGVAVAGSARGGVPIISSALVVLSRNARVAVRRAARSADPASAALAVASVASIARTAATDATGEVVWHAIASDLVSMRHASVGVCLTEPIWPQGRVPHELLDWEVAFRSALDAFSPDWQLIYTFYQALRDGVTPFARLGEEVGPVMLALAQEDGAFWARKPDIVMRDLAERLETRPQPEAASNKLADNINFFISYSTKNEAEAREINGYLEDAGYSTIVQLKDFVPGSNFVTEMQKGLNAKRFMALLSPAYFSSKQCQAEWSAAYNRDPSGELRYLVPILIEKTELPPLAKQIVYKSIVGLSGDARRNAVLEAIGKLKRSEVPGIRSPYEFELTPRHTITAVAGTMNSVSVLPGRDPGDARRRLEAARDIAIDLIGGLAESRFQVGHHYKKELENYRDRLPMNATESIYSADAALRNLRDDLESDLRYGIVCDRFAPRLQRLIEAHYGLRVYFPELLSFYDDVKQARQAEPPPLEALSELRKVVQSNTPAVFDTSVGAAFGHAVDVAHPAKETQEGASSQESLPSAHITLPPDPIAGVDPVRAAQHAEMSMQNRIWAVLRRVEEGGKTAERIDKAVSAYAKWIDPILDWLSNSS</sequence>
<proteinExistence type="predicted"/>
<evidence type="ECO:0000259" key="2">
    <source>
        <dbReference type="SMART" id="SM00255"/>
    </source>
</evidence>
<organism evidence="3 4">
    <name type="scientific">Rhizobium oryzicola</name>
    <dbReference type="NCBI Taxonomy" id="1232668"/>
    <lineage>
        <taxon>Bacteria</taxon>
        <taxon>Pseudomonadati</taxon>
        <taxon>Pseudomonadota</taxon>
        <taxon>Alphaproteobacteria</taxon>
        <taxon>Hyphomicrobiales</taxon>
        <taxon>Rhizobiaceae</taxon>
        <taxon>Rhizobium/Agrobacterium group</taxon>
        <taxon>Rhizobium</taxon>
    </lineage>
</organism>
<dbReference type="Proteomes" id="UP001169006">
    <property type="component" value="Unassembled WGS sequence"/>
</dbReference>
<dbReference type="EMBL" id="JAUKWQ010000002">
    <property type="protein sequence ID" value="MDO1582384.1"/>
    <property type="molecule type" value="Genomic_DNA"/>
</dbReference>